<protein>
    <submittedName>
        <fullName evidence="14">Hpt domain-containing protein</fullName>
    </submittedName>
</protein>
<evidence type="ECO:0000256" key="11">
    <source>
        <dbReference type="PROSITE-ProRule" id="PRU00169"/>
    </source>
</evidence>
<evidence type="ECO:0000256" key="1">
    <source>
        <dbReference type="ARBA" id="ARBA00004651"/>
    </source>
</evidence>
<reference evidence="15" key="1">
    <citation type="journal article" date="2019" name="Int. J. Syst. Evol. Microbiol.">
        <title>The Global Catalogue of Microorganisms (GCM) 10K type strain sequencing project: providing services to taxonomists for standard genome sequencing and annotation.</title>
        <authorList>
            <consortium name="The Broad Institute Genomics Platform"/>
            <consortium name="The Broad Institute Genome Sequencing Center for Infectious Disease"/>
            <person name="Wu L."/>
            <person name="Ma J."/>
        </authorList>
    </citation>
    <scope>NUCLEOTIDE SEQUENCE [LARGE SCALE GENOMIC DNA]</scope>
    <source>
        <strain evidence="15">CCUG 51308</strain>
    </source>
</reference>
<evidence type="ECO:0000256" key="7">
    <source>
        <dbReference type="ARBA" id="ARBA00022989"/>
    </source>
</evidence>
<evidence type="ECO:0000313" key="15">
    <source>
        <dbReference type="Proteomes" id="UP001596492"/>
    </source>
</evidence>
<dbReference type="PANTHER" id="PTHR45339:SF1">
    <property type="entry name" value="HYBRID SIGNAL TRANSDUCTION HISTIDINE KINASE J"/>
    <property type="match status" value="1"/>
</dbReference>
<organism evidence="14 15">
    <name type="scientific">Hirschia litorea</name>
    <dbReference type="NCBI Taxonomy" id="1199156"/>
    <lineage>
        <taxon>Bacteria</taxon>
        <taxon>Pseudomonadati</taxon>
        <taxon>Pseudomonadota</taxon>
        <taxon>Alphaproteobacteria</taxon>
        <taxon>Hyphomonadales</taxon>
        <taxon>Hyphomonadaceae</taxon>
        <taxon>Hirschia</taxon>
    </lineage>
</organism>
<comment type="caution">
    <text evidence="11">Lacks conserved residue(s) required for the propagation of feature annotation.</text>
</comment>
<dbReference type="Proteomes" id="UP001596492">
    <property type="component" value="Unassembled WGS sequence"/>
</dbReference>
<dbReference type="InterPro" id="IPR011006">
    <property type="entry name" value="CheY-like_superfamily"/>
</dbReference>
<dbReference type="SUPFAM" id="SSF52172">
    <property type="entry name" value="CheY-like"/>
    <property type="match status" value="1"/>
</dbReference>
<dbReference type="PANTHER" id="PTHR45339">
    <property type="entry name" value="HYBRID SIGNAL TRANSDUCTION HISTIDINE KINASE J"/>
    <property type="match status" value="1"/>
</dbReference>
<evidence type="ECO:0000256" key="5">
    <source>
        <dbReference type="ARBA" id="ARBA00022741"/>
    </source>
</evidence>
<keyword evidence="7" id="KW-1133">Transmembrane helix</keyword>
<evidence type="ECO:0000313" key="14">
    <source>
        <dbReference type="EMBL" id="MFC7292589.1"/>
    </source>
</evidence>
<dbReference type="Gene3D" id="1.20.120.160">
    <property type="entry name" value="HPT domain"/>
    <property type="match status" value="1"/>
</dbReference>
<dbReference type="InterPro" id="IPR001789">
    <property type="entry name" value="Sig_transdc_resp-reg_receiver"/>
</dbReference>
<evidence type="ECO:0000256" key="10">
    <source>
        <dbReference type="PROSITE-ProRule" id="PRU00110"/>
    </source>
</evidence>
<keyword evidence="2" id="KW-1003">Cell membrane</keyword>
<dbReference type="Gene3D" id="3.40.50.2300">
    <property type="match status" value="1"/>
</dbReference>
<gene>
    <name evidence="14" type="ORF">ACFQS8_13240</name>
</gene>
<dbReference type="InterPro" id="IPR036641">
    <property type="entry name" value="HPT_dom_sf"/>
</dbReference>
<dbReference type="PROSITE" id="PS50110">
    <property type="entry name" value="RESPONSE_REGULATORY"/>
    <property type="match status" value="1"/>
</dbReference>
<proteinExistence type="predicted"/>
<evidence type="ECO:0000259" key="12">
    <source>
        <dbReference type="PROSITE" id="PS50110"/>
    </source>
</evidence>
<dbReference type="PROSITE" id="PS50894">
    <property type="entry name" value="HPT"/>
    <property type="match status" value="1"/>
</dbReference>
<keyword evidence="8" id="KW-0902">Two-component regulatory system</keyword>
<evidence type="ECO:0000256" key="3">
    <source>
        <dbReference type="ARBA" id="ARBA00022553"/>
    </source>
</evidence>
<feature type="modified residue" description="Phosphohistidine" evidence="10">
    <location>
        <position position="149"/>
    </location>
</feature>
<feature type="domain" description="Response regulatory" evidence="12">
    <location>
        <begin position="1"/>
        <end position="54"/>
    </location>
</feature>
<name>A0ABW2IN51_9PROT</name>
<dbReference type="RefSeq" id="WP_382168142.1">
    <property type="nucleotide sequence ID" value="NZ_JBHTBR010000005.1"/>
</dbReference>
<dbReference type="InterPro" id="IPR008207">
    <property type="entry name" value="Sig_transdc_His_kin_Hpt_dom"/>
</dbReference>
<evidence type="ECO:0000256" key="8">
    <source>
        <dbReference type="ARBA" id="ARBA00023012"/>
    </source>
</evidence>
<dbReference type="Pfam" id="PF01627">
    <property type="entry name" value="Hpt"/>
    <property type="match status" value="1"/>
</dbReference>
<keyword evidence="15" id="KW-1185">Reference proteome</keyword>
<feature type="domain" description="HPt" evidence="13">
    <location>
        <begin position="110"/>
        <end position="206"/>
    </location>
</feature>
<evidence type="ECO:0000259" key="13">
    <source>
        <dbReference type="PROSITE" id="PS50894"/>
    </source>
</evidence>
<comment type="caution">
    <text evidence="14">The sequence shown here is derived from an EMBL/GenBank/DDBJ whole genome shotgun (WGS) entry which is preliminary data.</text>
</comment>
<keyword evidence="3 10" id="KW-0597">Phosphoprotein</keyword>
<dbReference type="SUPFAM" id="SSF47226">
    <property type="entry name" value="Histidine-containing phosphotransfer domain, HPT domain"/>
    <property type="match status" value="1"/>
</dbReference>
<keyword evidence="9" id="KW-0472">Membrane</keyword>
<evidence type="ECO:0000256" key="2">
    <source>
        <dbReference type="ARBA" id="ARBA00022475"/>
    </source>
</evidence>
<dbReference type="EMBL" id="JBHTBR010000005">
    <property type="protein sequence ID" value="MFC7292589.1"/>
    <property type="molecule type" value="Genomic_DNA"/>
</dbReference>
<evidence type="ECO:0000256" key="9">
    <source>
        <dbReference type="ARBA" id="ARBA00023136"/>
    </source>
</evidence>
<keyword evidence="5" id="KW-0547">Nucleotide-binding</keyword>
<evidence type="ECO:0000256" key="4">
    <source>
        <dbReference type="ARBA" id="ARBA00022692"/>
    </source>
</evidence>
<accession>A0ABW2IN51</accession>
<comment type="subcellular location">
    <subcellularLocation>
        <location evidence="1">Cell membrane</location>
        <topology evidence="1">Multi-pass membrane protein</topology>
    </subcellularLocation>
</comment>
<keyword evidence="6" id="KW-0067">ATP-binding</keyword>
<keyword evidence="4" id="KW-0812">Transmembrane</keyword>
<evidence type="ECO:0000256" key="6">
    <source>
        <dbReference type="ARBA" id="ARBA00022840"/>
    </source>
</evidence>
<sequence>MQKNQEISTRIPIVALTANALKGDREKCLDAGMSDYMTKPVQKAQLQATMFKFFKKSNSEKNASIDETQQSSTPIVQKVEEKVETIILPEGIVVADLIDQPAVDEARQLLKEKYETIVPLFVQNTKEMISQVKVALDSNELEQIIRPAHSLKSSAKQMGAIGLATRAKSLEAFAKEIVQKGAINDRDTRTALLEHAEELEQLVDISGKLLLVKPMSASTHSPVSATGDLRKAV</sequence>